<evidence type="ECO:0000256" key="1">
    <source>
        <dbReference type="ARBA" id="ARBA00013139"/>
    </source>
</evidence>
<dbReference type="SUPFAM" id="SSF56322">
    <property type="entry name" value="ADC synthase"/>
    <property type="match status" value="1"/>
</dbReference>
<dbReference type="Pfam" id="PF00425">
    <property type="entry name" value="Chorismate_bind"/>
    <property type="match status" value="1"/>
</dbReference>
<dbReference type="PANTHER" id="PTHR11236:SF50">
    <property type="entry name" value="AMINODEOXYCHORISMATE SYNTHASE COMPONENT 1"/>
    <property type="match status" value="1"/>
</dbReference>
<evidence type="ECO:0000259" key="4">
    <source>
        <dbReference type="Pfam" id="PF04715"/>
    </source>
</evidence>
<keyword evidence="2 5" id="KW-0808">Transferase</keyword>
<protein>
    <recommendedName>
        <fullName evidence="1">aminodeoxychorismate synthase</fullName>
        <ecNumber evidence="1">2.6.1.85</ecNumber>
    </recommendedName>
</protein>
<dbReference type="NCBIfam" id="TIGR00553">
    <property type="entry name" value="pabB"/>
    <property type="match status" value="1"/>
</dbReference>
<dbReference type="GO" id="GO:0046820">
    <property type="term" value="F:4-amino-4-deoxychorismate synthase activity"/>
    <property type="evidence" value="ECO:0007669"/>
    <property type="project" value="UniProtKB-EC"/>
</dbReference>
<dbReference type="RefSeq" id="WP_019622344.1">
    <property type="nucleotide sequence ID" value="NZ_AP014545.1"/>
</dbReference>
<evidence type="ECO:0000313" key="5">
    <source>
        <dbReference type="EMBL" id="BBB26336.1"/>
    </source>
</evidence>
<name>A0A7R6PDX3_9GAMM</name>
<gene>
    <name evidence="5" type="primary">pabB</name>
    <name evidence="5" type="ORF">AMJAP_1741</name>
</gene>
<feature type="domain" description="Chorismate-utilising enzyme C-terminal" evidence="3">
    <location>
        <begin position="195"/>
        <end position="448"/>
    </location>
</feature>
<dbReference type="GO" id="GO:0000162">
    <property type="term" value="P:L-tryptophan biosynthetic process"/>
    <property type="evidence" value="ECO:0007669"/>
    <property type="project" value="TreeGrafter"/>
</dbReference>
<keyword evidence="5" id="KW-0032">Aminotransferase</keyword>
<dbReference type="Gene3D" id="3.60.120.10">
    <property type="entry name" value="Anthranilate synthase"/>
    <property type="match status" value="1"/>
</dbReference>
<feature type="domain" description="Anthranilate synthase component I N-terminal" evidence="4">
    <location>
        <begin position="17"/>
        <end position="153"/>
    </location>
</feature>
<sequence length="467" mass="52137">MYRLFPLPYLAHSTLYFERIRHLPAPVYLDSGKPAGRYGRYDIIAANPTVKLSYSDKLTRITRDTGEEKLSGNPFTHLQAVFEQYQQRSPAPKEPAIKALPFCGGLLGYFSYDLGRCLEALPDETLCDIDLPDMQVGIYSWAVVVDHLKQQTVLVTSPLVDETDAQHYLALLQSPPAKGNDDFTLKSRFKSNMSESEYYHSLSRISDYIQGGDCYQVNFSQRFTAECQGDPWSAYKQLREHAPTPYSAFIETESGAILSHSPEQFLEVDKGRVTTKPIKGTLPRGANPAEDAQLKLALHDSEKDRSENLMIVDLMRNDVSKACEHGSVRVPKLFAVESYANVHHLVSTITGKLSSDQNPLSLLEHSFPGGSITGAPKIRAMEIIEELEPHRRSIYCGSIGYLSFSGKLDTSITIRTLICQNDKIHCWAGGGIVADSITADEYQETYNKVNNLLHGLEKTMKDNKSSS</sequence>
<dbReference type="Pfam" id="PF04715">
    <property type="entry name" value="Anth_synt_I_N"/>
    <property type="match status" value="1"/>
</dbReference>
<dbReference type="EMBL" id="AP014545">
    <property type="protein sequence ID" value="BBB26336.1"/>
    <property type="molecule type" value="Genomic_DNA"/>
</dbReference>
<dbReference type="GO" id="GO:0009396">
    <property type="term" value="P:folic acid-containing compound biosynthetic process"/>
    <property type="evidence" value="ECO:0007669"/>
    <property type="project" value="InterPro"/>
</dbReference>
<dbReference type="InterPro" id="IPR005801">
    <property type="entry name" value="ADC_synthase"/>
</dbReference>
<dbReference type="OrthoDB" id="9803598at2"/>
<dbReference type="InterPro" id="IPR015890">
    <property type="entry name" value="Chorismate_C"/>
</dbReference>
<evidence type="ECO:0000259" key="3">
    <source>
        <dbReference type="Pfam" id="PF00425"/>
    </source>
</evidence>
<dbReference type="Proteomes" id="UP000595663">
    <property type="component" value="Chromosome"/>
</dbReference>
<organism evidence="5 6">
    <name type="scientific">Amphritea japonica ATCC BAA-1530</name>
    <dbReference type="NCBI Taxonomy" id="1278309"/>
    <lineage>
        <taxon>Bacteria</taxon>
        <taxon>Pseudomonadati</taxon>
        <taxon>Pseudomonadota</taxon>
        <taxon>Gammaproteobacteria</taxon>
        <taxon>Oceanospirillales</taxon>
        <taxon>Oceanospirillaceae</taxon>
        <taxon>Amphritea</taxon>
    </lineage>
</organism>
<dbReference type="AlphaFoldDB" id="A0A7R6PDX3"/>
<keyword evidence="6" id="KW-1185">Reference proteome</keyword>
<dbReference type="PRINTS" id="PR00095">
    <property type="entry name" value="ANTSNTHASEI"/>
</dbReference>
<dbReference type="InterPro" id="IPR006805">
    <property type="entry name" value="Anth_synth_I_N"/>
</dbReference>
<evidence type="ECO:0000313" key="6">
    <source>
        <dbReference type="Proteomes" id="UP000595663"/>
    </source>
</evidence>
<proteinExistence type="predicted"/>
<dbReference type="InterPro" id="IPR005802">
    <property type="entry name" value="ADC_synth_comp_1"/>
</dbReference>
<dbReference type="EC" id="2.6.1.85" evidence="1"/>
<reference evidence="5 6" key="1">
    <citation type="journal article" date="2008" name="Int. J. Syst. Evol. Microbiol.">
        <title>Amphritea japonica sp. nov. and Amphritea balenae sp. nov., isolated from the sediment adjacent to sperm whale carcasses off Kagoshima, Japan.</title>
        <authorList>
            <person name="Miyazaki M."/>
            <person name="Nogi Y."/>
            <person name="Fujiwara Y."/>
            <person name="Kawato M."/>
            <person name="Nagahama T."/>
            <person name="Kubokawa K."/>
            <person name="Horikoshi K."/>
        </authorList>
    </citation>
    <scope>NUCLEOTIDE SEQUENCE [LARGE SCALE GENOMIC DNA]</scope>
    <source>
        <strain evidence="5 6">ATCC BAA-1530</strain>
    </source>
</reference>
<dbReference type="KEGG" id="ajp:AMJAP_1741"/>
<dbReference type="InterPro" id="IPR019999">
    <property type="entry name" value="Anth_synth_I-like"/>
</dbReference>
<dbReference type="PANTHER" id="PTHR11236">
    <property type="entry name" value="AMINOBENZOATE/ANTHRANILATE SYNTHASE"/>
    <property type="match status" value="1"/>
</dbReference>
<accession>A0A7R6PDX3</accession>
<evidence type="ECO:0000256" key="2">
    <source>
        <dbReference type="ARBA" id="ARBA00022679"/>
    </source>
</evidence>